<feature type="transmembrane region" description="Helical" evidence="7">
    <location>
        <begin position="35"/>
        <end position="56"/>
    </location>
</feature>
<evidence type="ECO:0000313" key="10">
    <source>
        <dbReference type="Proteomes" id="UP001429984"/>
    </source>
</evidence>
<dbReference type="Proteomes" id="UP001429984">
    <property type="component" value="Unassembled WGS sequence"/>
</dbReference>
<evidence type="ECO:0000256" key="1">
    <source>
        <dbReference type="ARBA" id="ARBA00022475"/>
    </source>
</evidence>
<sequence>MARAQSASPAPTVSKPANTTAHTATPFAPARHDSAAGSIGGTVLALVLVVGLILALGSLARRMPGVGGASSKGLRVVGSLPLGPRDRVVVVEVGSTQLLIGVGPGGMRTLHTLEEPLPVAPAPSTPPFAQLLAQHFGKKA</sequence>
<keyword evidence="9" id="KW-0282">Flagellum</keyword>
<keyword evidence="1 7" id="KW-1003">Cell membrane</keyword>
<keyword evidence="5 7" id="KW-0975">Bacterial flagellum</keyword>
<evidence type="ECO:0000256" key="3">
    <source>
        <dbReference type="ARBA" id="ARBA00022989"/>
    </source>
</evidence>
<dbReference type="Pfam" id="PF04347">
    <property type="entry name" value="FliO"/>
    <property type="match status" value="1"/>
</dbReference>
<evidence type="ECO:0000256" key="5">
    <source>
        <dbReference type="ARBA" id="ARBA00023143"/>
    </source>
</evidence>
<comment type="similarity">
    <text evidence="6 7">Belongs to the FliO/MopB family.</text>
</comment>
<keyword evidence="4 7" id="KW-0472">Membrane</keyword>
<evidence type="ECO:0000256" key="4">
    <source>
        <dbReference type="ARBA" id="ARBA00023136"/>
    </source>
</evidence>
<evidence type="ECO:0000256" key="7">
    <source>
        <dbReference type="RuleBase" id="RU362064"/>
    </source>
</evidence>
<proteinExistence type="inferred from homology"/>
<keyword evidence="3 7" id="KW-1133">Transmembrane helix</keyword>
<evidence type="ECO:0000313" key="9">
    <source>
        <dbReference type="EMBL" id="MBF6025616.1"/>
    </source>
</evidence>
<keyword evidence="10" id="KW-1185">Reference proteome</keyword>
<feature type="compositionally biased region" description="Polar residues" evidence="8">
    <location>
        <begin position="1"/>
        <end position="11"/>
    </location>
</feature>
<protein>
    <recommendedName>
        <fullName evidence="7">Flagellar protein</fullName>
    </recommendedName>
</protein>
<evidence type="ECO:0000256" key="8">
    <source>
        <dbReference type="SAM" id="MobiDB-lite"/>
    </source>
</evidence>
<evidence type="ECO:0000256" key="2">
    <source>
        <dbReference type="ARBA" id="ARBA00022692"/>
    </source>
</evidence>
<reference evidence="9 10" key="1">
    <citation type="submission" date="2020-11" db="EMBL/GenBank/DDBJ databases">
        <title>Draft Genome Sequence and Secondary Metabolite Biosynthetic Potential of the Lysobacter niastensis Type strain DSM 18481.</title>
        <authorList>
            <person name="Turrini P."/>
            <person name="Artuso I."/>
            <person name="Tescari M."/>
            <person name="Lugli G.A."/>
            <person name="Frangipani E."/>
            <person name="Ventura M."/>
            <person name="Visca P."/>
        </authorList>
    </citation>
    <scope>NUCLEOTIDE SEQUENCE [LARGE SCALE GENOMIC DNA]</scope>
    <source>
        <strain evidence="9 10">DSM 18481</strain>
    </source>
</reference>
<gene>
    <name evidence="9" type="primary">fliO</name>
    <name evidence="9" type="ORF">IU514_16395</name>
</gene>
<dbReference type="PANTHER" id="PTHR38766">
    <property type="entry name" value="FLAGELLAR PROTEIN FLIO"/>
    <property type="match status" value="1"/>
</dbReference>
<keyword evidence="9" id="KW-0969">Cilium</keyword>
<keyword evidence="2 7" id="KW-0812">Transmembrane</keyword>
<name>A0ABS0B9D9_9GAMM</name>
<keyword evidence="9" id="KW-0966">Cell projection</keyword>
<comment type="caution">
    <text evidence="9">The sequence shown here is derived from an EMBL/GenBank/DDBJ whole genome shotgun (WGS) entry which is preliminary data.</text>
</comment>
<feature type="region of interest" description="Disordered" evidence="8">
    <location>
        <begin position="1"/>
        <end position="29"/>
    </location>
</feature>
<comment type="subcellular location">
    <subcellularLocation>
        <location evidence="7">Cell membrane</location>
    </subcellularLocation>
    <subcellularLocation>
        <location evidence="7">Bacterial flagellum basal body</location>
    </subcellularLocation>
</comment>
<accession>A0ABS0B9D9</accession>
<dbReference type="EMBL" id="JADLZT010000010">
    <property type="protein sequence ID" value="MBF6025616.1"/>
    <property type="molecule type" value="Genomic_DNA"/>
</dbReference>
<dbReference type="InterPro" id="IPR052205">
    <property type="entry name" value="FliO/MopB"/>
</dbReference>
<evidence type="ECO:0000256" key="6">
    <source>
        <dbReference type="ARBA" id="ARBA00037937"/>
    </source>
</evidence>
<feature type="compositionally biased region" description="Low complexity" evidence="8">
    <location>
        <begin position="16"/>
        <end position="29"/>
    </location>
</feature>
<dbReference type="InterPro" id="IPR022781">
    <property type="entry name" value="Flagellar_biosynth_FliO"/>
</dbReference>
<dbReference type="NCBIfam" id="TIGR03500">
    <property type="entry name" value="FliO_TIGR"/>
    <property type="match status" value="1"/>
</dbReference>
<organism evidence="9 10">
    <name type="scientific">Lysobacter niastensis</name>
    <dbReference type="NCBI Taxonomy" id="380629"/>
    <lineage>
        <taxon>Bacteria</taxon>
        <taxon>Pseudomonadati</taxon>
        <taxon>Pseudomonadota</taxon>
        <taxon>Gammaproteobacteria</taxon>
        <taxon>Lysobacterales</taxon>
        <taxon>Lysobacteraceae</taxon>
        <taxon>Lysobacter</taxon>
    </lineage>
</organism>
<dbReference type="PANTHER" id="PTHR38766:SF1">
    <property type="entry name" value="FLAGELLAR PROTEIN FLIO"/>
    <property type="match status" value="1"/>
</dbReference>
<dbReference type="RefSeq" id="WP_194932305.1">
    <property type="nucleotide sequence ID" value="NZ_JADLZT010000010.1"/>
</dbReference>